<feature type="transmembrane region" description="Helical" evidence="1">
    <location>
        <begin position="63"/>
        <end position="82"/>
    </location>
</feature>
<keyword evidence="1" id="KW-0812">Transmembrane</keyword>
<name>A0A2N0VI80_9BACT</name>
<evidence type="ECO:0000313" key="3">
    <source>
        <dbReference type="Proteomes" id="UP000233398"/>
    </source>
</evidence>
<keyword evidence="1" id="KW-0472">Membrane</keyword>
<keyword evidence="3" id="KW-1185">Reference proteome</keyword>
<dbReference type="Proteomes" id="UP000233398">
    <property type="component" value="Unassembled WGS sequence"/>
</dbReference>
<feature type="transmembrane region" description="Helical" evidence="1">
    <location>
        <begin position="102"/>
        <end position="124"/>
    </location>
</feature>
<evidence type="ECO:0000256" key="1">
    <source>
        <dbReference type="SAM" id="Phobius"/>
    </source>
</evidence>
<comment type="caution">
    <text evidence="2">The sequence shown here is derived from an EMBL/GenBank/DDBJ whole genome shotgun (WGS) entry which is preliminary data.</text>
</comment>
<reference evidence="2 3" key="1">
    <citation type="submission" date="2017-11" db="EMBL/GenBank/DDBJ databases">
        <title>Rhodohalobacter 15182 sp. nov., isolated from a salt lake.</title>
        <authorList>
            <person name="Han S."/>
        </authorList>
    </citation>
    <scope>NUCLEOTIDE SEQUENCE [LARGE SCALE GENOMIC DNA]</scope>
    <source>
        <strain evidence="2 3">15182</strain>
    </source>
</reference>
<sequence>MKQFSLLTLFLLLITISTSEKSSAQTGQLLGGNVLNGALTGTALGAATMGLQNSSDFAPLRIGLGAGILAGAGVAVYDIVTLPQGQEFFISGMFNDGNNSSVIVLLDTFYGAAGGAILGSAVMLISNSPIVDGLQYGSGVGAWVGFGVGLFDSFIYAERNSDFVSSNLMNRDSLIEYNSDQISVGLIAPDIIAQKSLSTQELRYELTPALKMVSFKAQF</sequence>
<dbReference type="OrthoDB" id="1524015at2"/>
<organism evidence="2 3">
    <name type="scientific">Rhodohalobacter barkolensis</name>
    <dbReference type="NCBI Taxonomy" id="2053187"/>
    <lineage>
        <taxon>Bacteria</taxon>
        <taxon>Pseudomonadati</taxon>
        <taxon>Balneolota</taxon>
        <taxon>Balneolia</taxon>
        <taxon>Balneolales</taxon>
        <taxon>Balneolaceae</taxon>
        <taxon>Rhodohalobacter</taxon>
    </lineage>
</organism>
<dbReference type="RefSeq" id="WP_101071149.1">
    <property type="nucleotide sequence ID" value="NZ_PISP01000001.1"/>
</dbReference>
<feature type="transmembrane region" description="Helical" evidence="1">
    <location>
        <begin position="34"/>
        <end position="51"/>
    </location>
</feature>
<dbReference type="AlphaFoldDB" id="A0A2N0VI80"/>
<dbReference type="EMBL" id="PISP01000001">
    <property type="protein sequence ID" value="PKD43905.1"/>
    <property type="molecule type" value="Genomic_DNA"/>
</dbReference>
<proteinExistence type="predicted"/>
<gene>
    <name evidence="2" type="ORF">CWD77_00025</name>
</gene>
<keyword evidence="1" id="KW-1133">Transmembrane helix</keyword>
<feature type="transmembrane region" description="Helical" evidence="1">
    <location>
        <begin position="136"/>
        <end position="157"/>
    </location>
</feature>
<protein>
    <submittedName>
        <fullName evidence="2">Uncharacterized protein</fullName>
    </submittedName>
</protein>
<evidence type="ECO:0000313" key="2">
    <source>
        <dbReference type="EMBL" id="PKD43905.1"/>
    </source>
</evidence>
<accession>A0A2N0VI80</accession>